<dbReference type="AlphaFoldDB" id="A0A445BC66"/>
<dbReference type="Proteomes" id="UP000289738">
    <property type="component" value="Chromosome A10"/>
</dbReference>
<keyword evidence="3" id="KW-1185">Reference proteome</keyword>
<feature type="compositionally biased region" description="Polar residues" evidence="1">
    <location>
        <begin position="92"/>
        <end position="105"/>
    </location>
</feature>
<feature type="compositionally biased region" description="Basic and acidic residues" evidence="1">
    <location>
        <begin position="145"/>
        <end position="168"/>
    </location>
</feature>
<accession>A0A445BC66</accession>
<gene>
    <name evidence="2" type="ORF">Ahy_A10g051267</name>
</gene>
<dbReference type="OrthoDB" id="661680at2759"/>
<dbReference type="SMR" id="A0A445BC66"/>
<feature type="compositionally biased region" description="Acidic residues" evidence="1">
    <location>
        <begin position="135"/>
        <end position="144"/>
    </location>
</feature>
<evidence type="ECO:0000256" key="1">
    <source>
        <dbReference type="SAM" id="MobiDB-lite"/>
    </source>
</evidence>
<evidence type="ECO:0000313" key="2">
    <source>
        <dbReference type="EMBL" id="RYR36270.1"/>
    </source>
</evidence>
<dbReference type="EMBL" id="SDMP01000010">
    <property type="protein sequence ID" value="RYR36270.1"/>
    <property type="molecule type" value="Genomic_DNA"/>
</dbReference>
<evidence type="ECO:0000313" key="3">
    <source>
        <dbReference type="Proteomes" id="UP000289738"/>
    </source>
</evidence>
<name>A0A445BC66_ARAHY</name>
<comment type="caution">
    <text evidence="2">The sequence shown here is derived from an EMBL/GenBank/DDBJ whole genome shotgun (WGS) entry which is preliminary data.</text>
</comment>
<protein>
    <submittedName>
        <fullName evidence="2">Uncharacterized protein</fullName>
    </submittedName>
</protein>
<sequence length="268" mass="29819">MAKQKHVAPLEDSDHEEEEEDSSEGEDEVALSNEDEDTDEDEGEDERDKHVLLPRKPQPQTVSKPSSSSSEVESDSEPEPEPEPESLLENAKASSKLKSQCSSAVSEAKSGSKRAAKNSINHSNQPKRGKKAQDDDVAGSDEEDPNKSRDESKSIFEKVFSEKDEKAGKSTPKKALVPHSNEGLALTKMLRYDGTFGEPYGEGYIRKGIELLGVSKREEIEARWRKFEDAEKKLHAEIAEFYAEQAQLIYQKLHQLGKDDDESGVDSN</sequence>
<dbReference type="Gramene" id="arahy.Tifrunner.gnm2.ann2.Ah10g011200.1">
    <property type="protein sequence ID" value="arahy.Tifrunner.gnm2.ann2.Ah10g011200.1-CDS"/>
    <property type="gene ID" value="arahy.Tifrunner.gnm2.ann2.Ah10g011200"/>
</dbReference>
<organism evidence="2 3">
    <name type="scientific">Arachis hypogaea</name>
    <name type="common">Peanut</name>
    <dbReference type="NCBI Taxonomy" id="3818"/>
    <lineage>
        <taxon>Eukaryota</taxon>
        <taxon>Viridiplantae</taxon>
        <taxon>Streptophyta</taxon>
        <taxon>Embryophyta</taxon>
        <taxon>Tracheophyta</taxon>
        <taxon>Spermatophyta</taxon>
        <taxon>Magnoliopsida</taxon>
        <taxon>eudicotyledons</taxon>
        <taxon>Gunneridae</taxon>
        <taxon>Pentapetalae</taxon>
        <taxon>rosids</taxon>
        <taxon>fabids</taxon>
        <taxon>Fabales</taxon>
        <taxon>Fabaceae</taxon>
        <taxon>Papilionoideae</taxon>
        <taxon>50 kb inversion clade</taxon>
        <taxon>dalbergioids sensu lato</taxon>
        <taxon>Dalbergieae</taxon>
        <taxon>Pterocarpus clade</taxon>
        <taxon>Arachis</taxon>
    </lineage>
</organism>
<feature type="compositionally biased region" description="Acidic residues" evidence="1">
    <location>
        <begin position="11"/>
        <end position="45"/>
    </location>
</feature>
<feature type="region of interest" description="Disordered" evidence="1">
    <location>
        <begin position="1"/>
        <end position="178"/>
    </location>
</feature>
<proteinExistence type="predicted"/>
<feature type="compositionally biased region" description="Acidic residues" evidence="1">
    <location>
        <begin position="72"/>
        <end position="86"/>
    </location>
</feature>
<reference evidence="2 3" key="1">
    <citation type="submission" date="2019-01" db="EMBL/GenBank/DDBJ databases">
        <title>Sequencing of cultivated peanut Arachis hypogaea provides insights into genome evolution and oil improvement.</title>
        <authorList>
            <person name="Chen X."/>
        </authorList>
    </citation>
    <scope>NUCLEOTIDE SEQUENCE [LARGE SCALE GENOMIC DNA]</scope>
    <source>
        <strain evidence="3">cv. Fuhuasheng</strain>
        <tissue evidence="2">Leaves</tissue>
    </source>
</reference>